<dbReference type="InterPro" id="IPR004655">
    <property type="entry name" value="FabH"/>
</dbReference>
<organism evidence="18 19">
    <name type="scientific">Paenibacillus tianmuensis</name>
    <dbReference type="NCBI Taxonomy" id="624147"/>
    <lineage>
        <taxon>Bacteria</taxon>
        <taxon>Bacillati</taxon>
        <taxon>Bacillota</taxon>
        <taxon>Bacilli</taxon>
        <taxon>Bacillales</taxon>
        <taxon>Paenibacillaceae</taxon>
        <taxon>Paenibacillus</taxon>
    </lineage>
</organism>
<comment type="catalytic activity">
    <reaction evidence="13">
        <text>3-methylbutanoyl-CoA + malonyl-[ACP] + H(+) = 5-methyl-3-oxohexanoyl-[ACP] + CO2 + CoA</text>
        <dbReference type="Rhea" id="RHEA:42272"/>
        <dbReference type="Rhea" id="RHEA-COMP:9623"/>
        <dbReference type="Rhea" id="RHEA-COMP:9941"/>
        <dbReference type="ChEBI" id="CHEBI:15378"/>
        <dbReference type="ChEBI" id="CHEBI:16526"/>
        <dbReference type="ChEBI" id="CHEBI:57287"/>
        <dbReference type="ChEBI" id="CHEBI:57345"/>
        <dbReference type="ChEBI" id="CHEBI:78449"/>
        <dbReference type="ChEBI" id="CHEBI:78822"/>
        <dbReference type="EC" id="2.3.1.300"/>
    </reaction>
    <physiologicalReaction direction="left-to-right" evidence="13">
        <dbReference type="Rhea" id="RHEA:42273"/>
    </physiologicalReaction>
</comment>
<feature type="active site" evidence="14">
    <location>
        <position position="295"/>
    </location>
</feature>
<dbReference type="HAMAP" id="MF_01815">
    <property type="entry name" value="FabH"/>
    <property type="match status" value="1"/>
</dbReference>
<evidence type="ECO:0000256" key="14">
    <source>
        <dbReference type="HAMAP-Rule" id="MF_01815"/>
    </source>
</evidence>
<evidence type="ECO:0000256" key="1">
    <source>
        <dbReference type="ARBA" id="ARBA00005194"/>
    </source>
</evidence>
<keyword evidence="15" id="KW-1133">Transmembrane helix</keyword>
<dbReference type="EMBL" id="FMTT01000035">
    <property type="protein sequence ID" value="SCW72604.1"/>
    <property type="molecule type" value="Genomic_DNA"/>
</dbReference>
<accession>A0A1G4STR2</accession>
<dbReference type="GO" id="GO:0006633">
    <property type="term" value="P:fatty acid biosynthetic process"/>
    <property type="evidence" value="ECO:0007669"/>
    <property type="project" value="UniProtKB-UniRule"/>
</dbReference>
<evidence type="ECO:0000256" key="10">
    <source>
        <dbReference type="ARBA" id="ARBA00051096"/>
    </source>
</evidence>
<comment type="catalytic activity">
    <reaction evidence="10">
        <text>malonyl-[ACP] + acetyl-CoA + H(+) = 3-oxobutanoyl-[ACP] + CO2 + CoA</text>
        <dbReference type="Rhea" id="RHEA:12080"/>
        <dbReference type="Rhea" id="RHEA-COMP:9623"/>
        <dbReference type="Rhea" id="RHEA-COMP:9625"/>
        <dbReference type="ChEBI" id="CHEBI:15378"/>
        <dbReference type="ChEBI" id="CHEBI:16526"/>
        <dbReference type="ChEBI" id="CHEBI:57287"/>
        <dbReference type="ChEBI" id="CHEBI:57288"/>
        <dbReference type="ChEBI" id="CHEBI:78449"/>
        <dbReference type="ChEBI" id="CHEBI:78450"/>
        <dbReference type="EC" id="2.3.1.180"/>
    </reaction>
    <physiologicalReaction direction="left-to-right" evidence="10">
        <dbReference type="Rhea" id="RHEA:12081"/>
    </physiologicalReaction>
</comment>
<evidence type="ECO:0000256" key="6">
    <source>
        <dbReference type="ARBA" id="ARBA00022832"/>
    </source>
</evidence>
<feature type="domain" description="Beta-ketoacyl-[acyl-carrier-protein] synthase III C-terminal" evidence="16">
    <location>
        <begin position="249"/>
        <end position="338"/>
    </location>
</feature>
<gene>
    <name evidence="14" type="primary">fabH</name>
    <name evidence="18" type="ORF">SAMN04487970_103516</name>
</gene>
<dbReference type="Proteomes" id="UP000198601">
    <property type="component" value="Unassembled WGS sequence"/>
</dbReference>
<evidence type="ECO:0000313" key="19">
    <source>
        <dbReference type="Proteomes" id="UP000198601"/>
    </source>
</evidence>
<keyword evidence="19" id="KW-1185">Reference proteome</keyword>
<comment type="domain">
    <text evidence="14">The last Arg residue of the ACP-binding site is essential for the weak association between ACP/AcpP and FabH.</text>
</comment>
<dbReference type="Pfam" id="PF08541">
    <property type="entry name" value="ACP_syn_III_C"/>
    <property type="match status" value="1"/>
</dbReference>
<dbReference type="PANTHER" id="PTHR34069:SF2">
    <property type="entry name" value="BETA-KETOACYL-[ACYL-CARRIER-PROTEIN] SYNTHASE III"/>
    <property type="match status" value="1"/>
</dbReference>
<comment type="similarity">
    <text evidence="2 14">Belongs to the thiolase-like superfamily. FabH family.</text>
</comment>
<keyword evidence="7 14" id="KW-0443">Lipid metabolism</keyword>
<evidence type="ECO:0000256" key="2">
    <source>
        <dbReference type="ARBA" id="ARBA00008642"/>
    </source>
</evidence>
<dbReference type="UniPathway" id="UPA00094"/>
<comment type="subunit">
    <text evidence="14">Homodimer.</text>
</comment>
<dbReference type="STRING" id="624147.SAMN04487970_103516"/>
<reference evidence="19" key="1">
    <citation type="submission" date="2016-10" db="EMBL/GenBank/DDBJ databases">
        <authorList>
            <person name="Varghese N."/>
            <person name="Submissions S."/>
        </authorList>
    </citation>
    <scope>NUCLEOTIDE SEQUENCE [LARGE SCALE GENOMIC DNA]</scope>
    <source>
        <strain evidence="19">CGMCC 1.8946</strain>
    </source>
</reference>
<feature type="region of interest" description="ACP-binding" evidence="14">
    <location>
        <begin position="266"/>
        <end position="270"/>
    </location>
</feature>
<dbReference type="FunFam" id="3.40.47.10:FF:000004">
    <property type="entry name" value="3-oxoacyl-[acyl-carrier-protein] synthase 3"/>
    <property type="match status" value="1"/>
</dbReference>
<evidence type="ECO:0000256" key="13">
    <source>
        <dbReference type="ARBA" id="ARBA00052985"/>
    </source>
</evidence>
<evidence type="ECO:0000256" key="3">
    <source>
        <dbReference type="ARBA" id="ARBA00022490"/>
    </source>
</evidence>
<keyword evidence="8 14" id="KW-0275">Fatty acid biosynthesis</keyword>
<feature type="domain" description="Beta-ketoacyl-[acyl-carrier-protein] synthase III N-terminal" evidence="17">
    <location>
        <begin position="119"/>
        <end position="200"/>
    </location>
</feature>
<evidence type="ECO:0000256" key="12">
    <source>
        <dbReference type="ARBA" id="ARBA00052467"/>
    </source>
</evidence>
<sequence length="345" mass="37304">MKSHPFSSSPAMLYRSRITAIGSYVPERRLTNADLERMVETNDEWIVQRTGIRERRISAPEEYTSHLCIRAVQQLADRYGAVLDDVDLLIVGTSTPDFAFPATACQVQAHFGMKRTTSFDLSAACAGFVYGLHLADGMIASGLHRKALVIGADALSKITDYTDRTTCILFGDGAGAVLLERDDSDDSGPQFLAYTGGTDGSGGPHIYRSLLADHMNGSPVNTSGKLVQNGREVYKFAVQTIPKGVNDLLSQTGLSTDAIDWFVPHSANLRIIDSVCEKMGIPLERTLHTIEKYGNTSAATIPLALEEAAREEKLKDGDTVLLFGFGGGLVYGGLLLSWKALSPKA</sequence>
<evidence type="ECO:0000256" key="11">
    <source>
        <dbReference type="ARBA" id="ARBA00052407"/>
    </source>
</evidence>
<dbReference type="PANTHER" id="PTHR34069">
    <property type="entry name" value="3-OXOACYL-[ACYL-CARRIER-PROTEIN] SYNTHASE 3"/>
    <property type="match status" value="1"/>
</dbReference>
<feature type="transmembrane region" description="Helical" evidence="15">
    <location>
        <begin position="320"/>
        <end position="341"/>
    </location>
</feature>
<feature type="active site" evidence="14">
    <location>
        <position position="125"/>
    </location>
</feature>
<comment type="pathway">
    <text evidence="1 14">Lipid metabolism; fatty acid biosynthesis.</text>
</comment>
<dbReference type="AlphaFoldDB" id="A0A1G4STR2"/>
<evidence type="ECO:0000256" key="7">
    <source>
        <dbReference type="ARBA" id="ARBA00023098"/>
    </source>
</evidence>
<dbReference type="InterPro" id="IPR013747">
    <property type="entry name" value="ACP_syn_III_C"/>
</dbReference>
<proteinExistence type="inferred from homology"/>
<comment type="function">
    <text evidence="14">Catalyzes the condensation reaction of fatty acid synthesis by the addition to an acyl acceptor of two carbons from malonyl-ACP. Catalyzes the first condensation reaction which initiates fatty acid synthesis and may therefore play a role in governing the total rate of fatty acid production. Possesses both acetoacetyl-ACP synthase and acetyl transacylase activities. Its substrate specificity determines the biosynthesis of branched-chain and/or straight-chain of fatty acids.</text>
</comment>
<keyword evidence="6 14" id="KW-0276">Fatty acid metabolism</keyword>
<keyword evidence="9 14" id="KW-0012">Acyltransferase</keyword>
<dbReference type="InterPro" id="IPR016039">
    <property type="entry name" value="Thiolase-like"/>
</dbReference>
<comment type="subcellular location">
    <subcellularLocation>
        <location evidence="14">Cytoplasm</location>
    </subcellularLocation>
</comment>
<dbReference type="SUPFAM" id="SSF53901">
    <property type="entry name" value="Thiolase-like"/>
    <property type="match status" value="1"/>
</dbReference>
<evidence type="ECO:0000259" key="17">
    <source>
        <dbReference type="Pfam" id="PF08545"/>
    </source>
</evidence>
<comment type="catalytic activity">
    <reaction evidence="12">
        <text>2-methylpropanoyl-CoA + malonyl-[ACP] + H(+) = 4-methyl-3-oxopentanoyl-[ACP] + CO2 + CoA</text>
        <dbReference type="Rhea" id="RHEA:42268"/>
        <dbReference type="Rhea" id="RHEA-COMP:9623"/>
        <dbReference type="Rhea" id="RHEA-COMP:9940"/>
        <dbReference type="ChEBI" id="CHEBI:15378"/>
        <dbReference type="ChEBI" id="CHEBI:16526"/>
        <dbReference type="ChEBI" id="CHEBI:57287"/>
        <dbReference type="ChEBI" id="CHEBI:57338"/>
        <dbReference type="ChEBI" id="CHEBI:78449"/>
        <dbReference type="ChEBI" id="CHEBI:78820"/>
        <dbReference type="EC" id="2.3.1.300"/>
    </reaction>
    <physiologicalReaction direction="left-to-right" evidence="12">
        <dbReference type="Rhea" id="RHEA:42269"/>
    </physiologicalReaction>
</comment>
<name>A0A1G4STR2_9BACL</name>
<evidence type="ECO:0000256" key="5">
    <source>
        <dbReference type="ARBA" id="ARBA00022679"/>
    </source>
</evidence>
<dbReference type="CDD" id="cd00830">
    <property type="entry name" value="KAS_III"/>
    <property type="match status" value="1"/>
</dbReference>
<dbReference type="GO" id="GO:0033818">
    <property type="term" value="F:beta-ketoacyl-acyl-carrier-protein synthase III activity"/>
    <property type="evidence" value="ECO:0007669"/>
    <property type="project" value="UniProtKB-UniRule"/>
</dbReference>
<keyword evidence="15" id="KW-0812">Transmembrane</keyword>
<evidence type="ECO:0000256" key="9">
    <source>
        <dbReference type="ARBA" id="ARBA00023315"/>
    </source>
</evidence>
<keyword evidence="14" id="KW-0511">Multifunctional enzyme</keyword>
<dbReference type="GO" id="GO:0044550">
    <property type="term" value="P:secondary metabolite biosynthetic process"/>
    <property type="evidence" value="ECO:0007669"/>
    <property type="project" value="TreeGrafter"/>
</dbReference>
<evidence type="ECO:0000313" key="18">
    <source>
        <dbReference type="EMBL" id="SCW72604.1"/>
    </source>
</evidence>
<evidence type="ECO:0000256" key="4">
    <source>
        <dbReference type="ARBA" id="ARBA00022516"/>
    </source>
</evidence>
<dbReference type="NCBIfam" id="TIGR00747">
    <property type="entry name" value="fabH"/>
    <property type="match status" value="1"/>
</dbReference>
<dbReference type="EC" id="2.3.1.180" evidence="14"/>
<keyword evidence="5 14" id="KW-0808">Transferase</keyword>
<feature type="active site" evidence="14">
    <location>
        <position position="265"/>
    </location>
</feature>
<dbReference type="Pfam" id="PF08545">
    <property type="entry name" value="ACP_syn_III"/>
    <property type="match status" value="1"/>
</dbReference>
<evidence type="ECO:0000256" key="8">
    <source>
        <dbReference type="ARBA" id="ARBA00023160"/>
    </source>
</evidence>
<dbReference type="NCBIfam" id="NF006829">
    <property type="entry name" value="PRK09352.1"/>
    <property type="match status" value="1"/>
</dbReference>
<dbReference type="GO" id="GO:0004315">
    <property type="term" value="F:3-oxoacyl-[acyl-carrier-protein] synthase activity"/>
    <property type="evidence" value="ECO:0007669"/>
    <property type="project" value="InterPro"/>
</dbReference>
<dbReference type="GO" id="GO:0005737">
    <property type="term" value="C:cytoplasm"/>
    <property type="evidence" value="ECO:0007669"/>
    <property type="project" value="UniProtKB-SubCell"/>
</dbReference>
<keyword evidence="15" id="KW-0472">Membrane</keyword>
<comment type="catalytic activity">
    <reaction evidence="11">
        <text>(2S)-2-methylbutanoyl-CoA + malonyl-[ACP] + H(+) = (4S)-4-methyl-3-oxohexanoyl-[ACP] + CO2 + CoA</text>
        <dbReference type="Rhea" id="RHEA:42276"/>
        <dbReference type="Rhea" id="RHEA-COMP:9623"/>
        <dbReference type="Rhea" id="RHEA-COMP:17148"/>
        <dbReference type="ChEBI" id="CHEBI:15378"/>
        <dbReference type="ChEBI" id="CHEBI:16526"/>
        <dbReference type="ChEBI" id="CHEBI:57287"/>
        <dbReference type="ChEBI" id="CHEBI:78449"/>
        <dbReference type="ChEBI" id="CHEBI:88166"/>
        <dbReference type="ChEBI" id="CHEBI:167462"/>
        <dbReference type="EC" id="2.3.1.300"/>
    </reaction>
    <physiologicalReaction direction="left-to-right" evidence="11">
        <dbReference type="Rhea" id="RHEA:42277"/>
    </physiologicalReaction>
</comment>
<keyword evidence="4 14" id="KW-0444">Lipid biosynthesis</keyword>
<dbReference type="RefSeq" id="WP_281180403.1">
    <property type="nucleotide sequence ID" value="NZ_FMTT01000035.1"/>
</dbReference>
<evidence type="ECO:0000259" key="16">
    <source>
        <dbReference type="Pfam" id="PF08541"/>
    </source>
</evidence>
<dbReference type="Gene3D" id="3.40.47.10">
    <property type="match status" value="1"/>
</dbReference>
<keyword evidence="3 14" id="KW-0963">Cytoplasm</keyword>
<protein>
    <recommendedName>
        <fullName evidence="14">Beta-ketoacyl-[acyl-carrier-protein] synthase III</fullName>
        <shortName evidence="14">Beta-ketoacyl-ACP synthase III</shortName>
        <shortName evidence="14">KAS III</shortName>
        <ecNumber evidence="14">2.3.1.180</ecNumber>
    </recommendedName>
    <alternativeName>
        <fullName evidence="14">3-oxoacyl-[acyl-carrier-protein] synthase 3</fullName>
    </alternativeName>
    <alternativeName>
        <fullName evidence="14">3-oxoacyl-[acyl-carrier-protein] synthase III</fullName>
    </alternativeName>
</protein>
<evidence type="ECO:0000256" key="15">
    <source>
        <dbReference type="SAM" id="Phobius"/>
    </source>
</evidence>
<dbReference type="InterPro" id="IPR013751">
    <property type="entry name" value="ACP_syn_III_N"/>
</dbReference>